<evidence type="ECO:0000313" key="13">
    <source>
        <dbReference type="RefSeq" id="XP_022723046.1"/>
    </source>
</evidence>
<feature type="region of interest" description="Disordered" evidence="10">
    <location>
        <begin position="33"/>
        <end position="67"/>
    </location>
</feature>
<evidence type="ECO:0000256" key="10">
    <source>
        <dbReference type="SAM" id="MobiDB-lite"/>
    </source>
</evidence>
<dbReference type="AlphaFoldDB" id="A0A6P5X5D8"/>
<dbReference type="RefSeq" id="XP_022723046.1">
    <property type="nucleotide sequence ID" value="XM_022867311.1"/>
</dbReference>
<keyword evidence="6" id="KW-0460">Magnesium</keyword>
<evidence type="ECO:0000256" key="9">
    <source>
        <dbReference type="ARBA" id="ARBA00042761"/>
    </source>
</evidence>
<dbReference type="SMART" id="SM00474">
    <property type="entry name" value="35EXOc"/>
    <property type="match status" value="1"/>
</dbReference>
<name>A0A6P5X5D8_DURZI</name>
<dbReference type="Gene3D" id="3.30.420.10">
    <property type="entry name" value="Ribonuclease H-like superfamily/Ribonuclease H"/>
    <property type="match status" value="1"/>
</dbReference>
<dbReference type="CDD" id="cd06141">
    <property type="entry name" value="WRN_exo"/>
    <property type="match status" value="1"/>
</dbReference>
<dbReference type="PANTHER" id="PTHR13620:SF109">
    <property type="entry name" value="3'-5' EXONUCLEASE"/>
    <property type="match status" value="1"/>
</dbReference>
<protein>
    <recommendedName>
        <fullName evidence="8">3'-5' exonuclease</fullName>
    </recommendedName>
    <alternativeName>
        <fullName evidence="9">Werner Syndrome-like exonuclease</fullName>
    </alternativeName>
</protein>
<dbReference type="KEGG" id="dzi:111280134"/>
<evidence type="ECO:0000256" key="2">
    <source>
        <dbReference type="ARBA" id="ARBA00022722"/>
    </source>
</evidence>
<dbReference type="Pfam" id="PF01612">
    <property type="entry name" value="DNA_pol_A_exo1"/>
    <property type="match status" value="1"/>
</dbReference>
<organism evidence="12 13">
    <name type="scientific">Durio zibethinus</name>
    <name type="common">Durian</name>
    <dbReference type="NCBI Taxonomy" id="66656"/>
    <lineage>
        <taxon>Eukaryota</taxon>
        <taxon>Viridiplantae</taxon>
        <taxon>Streptophyta</taxon>
        <taxon>Embryophyta</taxon>
        <taxon>Tracheophyta</taxon>
        <taxon>Spermatophyta</taxon>
        <taxon>Magnoliopsida</taxon>
        <taxon>eudicotyledons</taxon>
        <taxon>Gunneridae</taxon>
        <taxon>Pentapetalae</taxon>
        <taxon>rosids</taxon>
        <taxon>malvids</taxon>
        <taxon>Malvales</taxon>
        <taxon>Malvaceae</taxon>
        <taxon>Helicteroideae</taxon>
        <taxon>Durio</taxon>
    </lineage>
</organism>
<dbReference type="InterPro" id="IPR002562">
    <property type="entry name" value="3'-5'_exonuclease_dom"/>
</dbReference>
<dbReference type="GO" id="GO:0005634">
    <property type="term" value="C:nucleus"/>
    <property type="evidence" value="ECO:0007669"/>
    <property type="project" value="UniProtKB-SubCell"/>
</dbReference>
<keyword evidence="12" id="KW-1185">Reference proteome</keyword>
<dbReference type="InterPro" id="IPR051132">
    <property type="entry name" value="3-5_Exonuclease_domain"/>
</dbReference>
<evidence type="ECO:0000313" key="12">
    <source>
        <dbReference type="Proteomes" id="UP000515121"/>
    </source>
</evidence>
<sequence length="301" mass="33725">MEFKETNSFSLDWDQNFTAEVIQLMDAIEATLQSSSSSSPSSLVKKRQSTSLQENNPQTCRKLPDSIVSPPPSFPFSFSRCQARPRFRYPLLRFGGQILYSRTEAEVEKAAMELLKVLEIQKKEMGQVSIGFDIEWKPSFQRGILPGKAAVMQICCDNRYCYVMHIIHSGIPQSLQVLLGDSTIIKVGVAIGGDAVKVFSDYNVSVKAVEDLSYLANQKLNSDPQNWSLAALTEKLVCKELPKPKRIRLGNWELYPLSKEQLQYAATDAFASWHLYQVLKNLPDAVKDPAGKSKGRVLLVS</sequence>
<keyword evidence="2" id="KW-0540">Nuclease</keyword>
<dbReference type="PANTHER" id="PTHR13620">
    <property type="entry name" value="3-5 EXONUCLEASE"/>
    <property type="match status" value="1"/>
</dbReference>
<evidence type="ECO:0000256" key="7">
    <source>
        <dbReference type="ARBA" id="ARBA00023242"/>
    </source>
</evidence>
<dbReference type="OrthoDB" id="1920326at2759"/>
<proteinExistence type="predicted"/>
<evidence type="ECO:0000256" key="8">
    <source>
        <dbReference type="ARBA" id="ARBA00040531"/>
    </source>
</evidence>
<feature type="domain" description="3'-5' exonuclease" evidence="11">
    <location>
        <begin position="98"/>
        <end position="284"/>
    </location>
</feature>
<accession>A0A6P5X5D8</accession>
<keyword evidence="7" id="KW-0539">Nucleus</keyword>
<gene>
    <name evidence="13" type="primary">LOC111280134</name>
</gene>
<dbReference type="GeneID" id="111280134"/>
<dbReference type="InterPro" id="IPR012337">
    <property type="entry name" value="RNaseH-like_sf"/>
</dbReference>
<dbReference type="GO" id="GO:0003676">
    <property type="term" value="F:nucleic acid binding"/>
    <property type="evidence" value="ECO:0007669"/>
    <property type="project" value="InterPro"/>
</dbReference>
<dbReference type="FunFam" id="3.30.420.10:FF:000114">
    <property type="entry name" value="Werner Syndrome-like exonuclease"/>
    <property type="match status" value="1"/>
</dbReference>
<reference evidence="13" key="1">
    <citation type="submission" date="2025-08" db="UniProtKB">
        <authorList>
            <consortium name="RefSeq"/>
        </authorList>
    </citation>
    <scope>IDENTIFICATION</scope>
    <source>
        <tissue evidence="13">Fruit stalk</tissue>
    </source>
</reference>
<dbReference type="SUPFAM" id="SSF53098">
    <property type="entry name" value="Ribonuclease H-like"/>
    <property type="match status" value="1"/>
</dbReference>
<evidence type="ECO:0000256" key="1">
    <source>
        <dbReference type="ARBA" id="ARBA00004123"/>
    </source>
</evidence>
<dbReference type="GO" id="GO:0008408">
    <property type="term" value="F:3'-5' exonuclease activity"/>
    <property type="evidence" value="ECO:0007669"/>
    <property type="project" value="InterPro"/>
</dbReference>
<evidence type="ECO:0000256" key="4">
    <source>
        <dbReference type="ARBA" id="ARBA00022801"/>
    </source>
</evidence>
<keyword evidence="5" id="KW-0269">Exonuclease</keyword>
<comment type="subcellular location">
    <subcellularLocation>
        <location evidence="1">Nucleus</location>
    </subcellularLocation>
</comment>
<dbReference type="InterPro" id="IPR036397">
    <property type="entry name" value="RNaseH_sf"/>
</dbReference>
<feature type="compositionally biased region" description="Polar residues" evidence="10">
    <location>
        <begin position="49"/>
        <end position="59"/>
    </location>
</feature>
<keyword evidence="4" id="KW-0378">Hydrolase</keyword>
<evidence type="ECO:0000256" key="5">
    <source>
        <dbReference type="ARBA" id="ARBA00022839"/>
    </source>
</evidence>
<evidence type="ECO:0000256" key="3">
    <source>
        <dbReference type="ARBA" id="ARBA00022723"/>
    </source>
</evidence>
<dbReference type="GO" id="GO:0046872">
    <property type="term" value="F:metal ion binding"/>
    <property type="evidence" value="ECO:0007669"/>
    <property type="project" value="UniProtKB-KW"/>
</dbReference>
<evidence type="ECO:0000256" key="6">
    <source>
        <dbReference type="ARBA" id="ARBA00022842"/>
    </source>
</evidence>
<evidence type="ECO:0000259" key="11">
    <source>
        <dbReference type="SMART" id="SM00474"/>
    </source>
</evidence>
<keyword evidence="3" id="KW-0479">Metal-binding</keyword>
<dbReference type="Proteomes" id="UP000515121">
    <property type="component" value="Unplaced"/>
</dbReference>
<dbReference type="GO" id="GO:0006139">
    <property type="term" value="P:nucleobase-containing compound metabolic process"/>
    <property type="evidence" value="ECO:0007669"/>
    <property type="project" value="InterPro"/>
</dbReference>